<dbReference type="GeneID" id="105998115"/>
<dbReference type="CTD" id="10849"/>
<dbReference type="Pfam" id="PF08208">
    <property type="entry name" value="RNA_polI_A34"/>
    <property type="match status" value="1"/>
</dbReference>
<keyword evidence="2" id="KW-0597">Phosphoprotein</keyword>
<sequence length="420" mass="44774">MAAPPSGGAARFSCPPNFTATPPASEPPRFSLETLAGPDAELWLIQAPADFVPHSLDGRRVPLSGSRIVKGKLGGQRHRYHVLSSSDSPAATLLAPCIATGGELTCAPAPHGSLRIIESHQESLPGTPVQPILASPPPQIPPGLRPRFCAFGGNPPVTGPGSALTPKSPTLEKKRKKRRQMAEAAATLEAVNGHGTLEVGMAGSALETDVGRKKKKKKQQPEMMEPAVEVLEHKVKVLVSEMEVPGLPGGLGPRTTKKRPPEAEMAEPEEKLSDLKFVKTEPPQEAALPPTKKRKRPKGTPGMEGAVALVDSQPLKVEAQEEAILSPPRKKTKKGKRQTAMMEPETEGTEPEVAPLGLPGFPEEVELEAGTTLVSPKKKKKEKPQNVTVEAGDPEPQAAVAPLKKKKKKDREHKATDRTV</sequence>
<dbReference type="Proteomes" id="UP000081671">
    <property type="component" value="Unplaced"/>
</dbReference>
<keyword evidence="13" id="KW-0804">Transcription</keyword>
<keyword evidence="3" id="KW-0007">Acetylation</keyword>
<dbReference type="InParanoid" id="A0A1S3GHB3"/>
<dbReference type="GO" id="GO:0009303">
    <property type="term" value="P:rRNA transcription"/>
    <property type="evidence" value="ECO:0007669"/>
    <property type="project" value="UniProtKB-ARBA"/>
</dbReference>
<dbReference type="PANTHER" id="PTHR15484:SF8">
    <property type="entry name" value="DNA-DIRECTED RNA POLYMERASE I SUBUNIT RPA34"/>
    <property type="match status" value="1"/>
</dbReference>
<feature type="region of interest" description="Disordered" evidence="11">
    <location>
        <begin position="156"/>
        <end position="179"/>
    </location>
</feature>
<evidence type="ECO:0000313" key="12">
    <source>
        <dbReference type="Proteomes" id="UP000081671"/>
    </source>
</evidence>
<keyword evidence="13" id="KW-0240">DNA-directed RNA polymerase</keyword>
<keyword evidence="4" id="KW-0539">Nucleus</keyword>
<evidence type="ECO:0000256" key="9">
    <source>
        <dbReference type="ARBA" id="ARBA00079154"/>
    </source>
</evidence>
<evidence type="ECO:0000256" key="10">
    <source>
        <dbReference type="ARBA" id="ARBA00083122"/>
    </source>
</evidence>
<dbReference type="FunCoup" id="A0A1S3GHB3">
    <property type="interactions" value="1121"/>
</dbReference>
<dbReference type="GO" id="GO:0006360">
    <property type="term" value="P:transcription by RNA polymerase I"/>
    <property type="evidence" value="ECO:0007669"/>
    <property type="project" value="InterPro"/>
</dbReference>
<evidence type="ECO:0000256" key="8">
    <source>
        <dbReference type="ARBA" id="ARBA00077335"/>
    </source>
</evidence>
<evidence type="ECO:0000256" key="1">
    <source>
        <dbReference type="ARBA" id="ARBA00004604"/>
    </source>
</evidence>
<dbReference type="FunFam" id="6.20.250.70:FF:000001">
    <property type="entry name" value="DNA-directed RNA polymerase I subunit RPA34"/>
    <property type="match status" value="1"/>
</dbReference>
<protein>
    <recommendedName>
        <fullName evidence="7">DNA-directed RNA polymerase I subunit RPA34</fullName>
    </recommendedName>
    <alternativeName>
        <fullName evidence="9">A34.5</fullName>
    </alternativeName>
    <alternativeName>
        <fullName evidence="10">DNA-directed RNA polymerase I subunit G</fullName>
    </alternativeName>
    <alternativeName>
        <fullName evidence="8">RNA polymerase I-associated factor PAF49</fullName>
    </alternativeName>
</protein>
<name>A0A1S3GHB3_DIPOR</name>
<dbReference type="RefSeq" id="XP_012888196.1">
    <property type="nucleotide sequence ID" value="XM_013032742.1"/>
</dbReference>
<feature type="region of interest" description="Disordered" evidence="11">
    <location>
        <begin position="1"/>
        <end position="28"/>
    </location>
</feature>
<reference evidence="13" key="1">
    <citation type="submission" date="2025-08" db="UniProtKB">
        <authorList>
            <consortium name="RefSeq"/>
        </authorList>
    </citation>
    <scope>IDENTIFICATION</scope>
    <source>
        <tissue evidence="13">Kidney</tissue>
    </source>
</reference>
<feature type="compositionally biased region" description="Basic residues" evidence="11">
    <location>
        <begin position="328"/>
        <end position="337"/>
    </location>
</feature>
<dbReference type="GO" id="GO:0003723">
    <property type="term" value="F:RNA binding"/>
    <property type="evidence" value="ECO:0007669"/>
    <property type="project" value="TreeGrafter"/>
</dbReference>
<organism evidence="12 13">
    <name type="scientific">Dipodomys ordii</name>
    <name type="common">Ord's kangaroo rat</name>
    <dbReference type="NCBI Taxonomy" id="10020"/>
    <lineage>
        <taxon>Eukaryota</taxon>
        <taxon>Metazoa</taxon>
        <taxon>Chordata</taxon>
        <taxon>Craniata</taxon>
        <taxon>Vertebrata</taxon>
        <taxon>Euteleostomi</taxon>
        <taxon>Mammalia</taxon>
        <taxon>Eutheria</taxon>
        <taxon>Euarchontoglires</taxon>
        <taxon>Glires</taxon>
        <taxon>Rodentia</taxon>
        <taxon>Castorimorpha</taxon>
        <taxon>Heteromyidae</taxon>
        <taxon>Dipodomyinae</taxon>
        <taxon>Dipodomys</taxon>
    </lineage>
</organism>
<keyword evidence="12" id="KW-1185">Reference proteome</keyword>
<evidence type="ECO:0000256" key="3">
    <source>
        <dbReference type="ARBA" id="ARBA00022990"/>
    </source>
</evidence>
<comment type="subunit">
    <text evidence="6">Component of the RNA polymerase I (Pol I) complex consisting of 13 subunits: a ten-subunit catalytic core composed of POLR1A/RPA1, POLR1B/RPA2, POLR1C/RPAC1, POLR1D/RPAC2, POLR1H/RPA12, POLR2E/RPABC1, POLR2F/RPABC2, POLR2H/RPABC3, POLR2K/RPABC4 and POLR2L/RPABC5; a mobile stalk subunit POLR1F/RPA43 protruding from the core and additional subunits homologous to general transcription factors POLR1E/RPA49 and POLR1G/RPA34. Forms a heterodimer with POLR1E/RPA49. Part of Pol I pre-initiation complex (PIC), in which Pol I core assembles with RRN3 and promoter-bound UTBF and SL1/TIF-IB complex. Interacts with TAF1A thereby associates with the SL1/TIF-IB complex. Interacts with UBTF. Interacts with POLR1E/PRAF1 through its N-terminal region.</text>
</comment>
<comment type="similarity">
    <text evidence="5">Belongs to the eukaryotic RPA34 RNA polymerase subunit family.</text>
</comment>
<evidence type="ECO:0000256" key="5">
    <source>
        <dbReference type="ARBA" id="ARBA00061467"/>
    </source>
</evidence>
<evidence type="ECO:0000313" key="13">
    <source>
        <dbReference type="RefSeq" id="XP_012888196.1"/>
    </source>
</evidence>
<dbReference type="InterPro" id="IPR013240">
    <property type="entry name" value="DNA-dir_RNA_pol1_su_RPA34"/>
</dbReference>
<evidence type="ECO:0000256" key="2">
    <source>
        <dbReference type="ARBA" id="ARBA00022553"/>
    </source>
</evidence>
<dbReference type="STRING" id="10020.ENSDORP00000027712"/>
<feature type="compositionally biased region" description="Basic and acidic residues" evidence="11">
    <location>
        <begin position="268"/>
        <end position="279"/>
    </location>
</feature>
<dbReference type="Gene3D" id="6.20.250.70">
    <property type="match status" value="1"/>
</dbReference>
<dbReference type="GO" id="GO:0005736">
    <property type="term" value="C:RNA polymerase I complex"/>
    <property type="evidence" value="ECO:0007669"/>
    <property type="project" value="TreeGrafter"/>
</dbReference>
<comment type="subcellular location">
    <subcellularLocation>
        <location evidence="1">Nucleus</location>
        <location evidence="1">Nucleolus</location>
    </subcellularLocation>
</comment>
<evidence type="ECO:0000256" key="6">
    <source>
        <dbReference type="ARBA" id="ARBA00063634"/>
    </source>
</evidence>
<feature type="region of interest" description="Disordered" evidence="11">
    <location>
        <begin position="246"/>
        <end position="420"/>
    </location>
</feature>
<gene>
    <name evidence="13" type="primary">Cd3eap</name>
</gene>
<evidence type="ECO:0000256" key="11">
    <source>
        <dbReference type="SAM" id="MobiDB-lite"/>
    </source>
</evidence>
<evidence type="ECO:0000256" key="4">
    <source>
        <dbReference type="ARBA" id="ARBA00023242"/>
    </source>
</evidence>
<dbReference type="PANTHER" id="PTHR15484">
    <property type="entry name" value="DNA-DIRECTED RNA POLYMERASE I SUBUNIT RPA34"/>
    <property type="match status" value="1"/>
</dbReference>
<evidence type="ECO:0000256" key="7">
    <source>
        <dbReference type="ARBA" id="ARBA00073463"/>
    </source>
</evidence>
<accession>A0A1S3GHB3</accession>
<dbReference type="OrthoDB" id="10071093at2759"/>
<proteinExistence type="inferred from homology"/>
<dbReference type="KEGG" id="dord:105998115"/>
<dbReference type="AlphaFoldDB" id="A0A1S3GHB3"/>